<comment type="caution">
    <text evidence="8">The sequence shown here is derived from an EMBL/GenBank/DDBJ whole genome shotgun (WGS) entry which is preliminary data.</text>
</comment>
<dbReference type="Gene3D" id="3.50.50.60">
    <property type="entry name" value="FAD/NAD(P)-binding domain"/>
    <property type="match status" value="2"/>
</dbReference>
<reference evidence="9" key="1">
    <citation type="journal article" date="2019" name="Int. J. Syst. Evol. Microbiol.">
        <title>The Global Catalogue of Microorganisms (GCM) 10K type strain sequencing project: providing services to taxonomists for standard genome sequencing and annotation.</title>
        <authorList>
            <consortium name="The Broad Institute Genomics Platform"/>
            <consortium name="The Broad Institute Genome Sequencing Center for Infectious Disease"/>
            <person name="Wu L."/>
            <person name="Ma J."/>
        </authorList>
    </citation>
    <scope>NUCLEOTIDE SEQUENCE [LARGE SCALE GENOMIC DNA]</scope>
    <source>
        <strain evidence="9">JCM 3380</strain>
    </source>
</reference>
<protein>
    <submittedName>
        <fullName evidence="8">Phytoene desaturase family protein</fullName>
    </submittedName>
</protein>
<evidence type="ECO:0000313" key="8">
    <source>
        <dbReference type="EMBL" id="GAA0243393.1"/>
    </source>
</evidence>
<organism evidence="8 9">
    <name type="scientific">Saccharothrix mutabilis subsp. mutabilis</name>
    <dbReference type="NCBI Taxonomy" id="66855"/>
    <lineage>
        <taxon>Bacteria</taxon>
        <taxon>Bacillati</taxon>
        <taxon>Actinomycetota</taxon>
        <taxon>Actinomycetes</taxon>
        <taxon>Pseudonocardiales</taxon>
        <taxon>Pseudonocardiaceae</taxon>
        <taxon>Saccharothrix</taxon>
    </lineage>
</organism>
<dbReference type="InterPro" id="IPR002937">
    <property type="entry name" value="Amino_oxidase"/>
</dbReference>
<dbReference type="Proteomes" id="UP001500416">
    <property type="component" value="Unassembled WGS sequence"/>
</dbReference>
<evidence type="ECO:0000256" key="4">
    <source>
        <dbReference type="ARBA" id="ARBA00023002"/>
    </source>
</evidence>
<keyword evidence="9" id="KW-1185">Reference proteome</keyword>
<dbReference type="EMBL" id="BAAABU010000012">
    <property type="protein sequence ID" value="GAA0243393.1"/>
    <property type="molecule type" value="Genomic_DNA"/>
</dbReference>
<evidence type="ECO:0000256" key="1">
    <source>
        <dbReference type="ARBA" id="ARBA00004829"/>
    </source>
</evidence>
<dbReference type="InterPro" id="IPR008150">
    <property type="entry name" value="Phytoene_DH_bac_CS"/>
</dbReference>
<dbReference type="RefSeq" id="WP_343936142.1">
    <property type="nucleotide sequence ID" value="NZ_BAAABU010000012.1"/>
</dbReference>
<comment type="similarity">
    <text evidence="2 5">Belongs to the carotenoid/retinoid oxidoreductase family.</text>
</comment>
<sequence length="497" mass="53565">MRTVTGRTDHVVVVGAGLAGLSAALHLLGAGRRVTVVERDAVPGGRAGRLDLDGFRFDTGPTVLTMPELVEEALAAVGESLADRLDLRPVDPAYRARFADGSVLDVHADAEAMEAEVRRFAGPAQARGYRALRAWLTELYRVQRDAFIGANFDSPLDLLTPRLAELAALRGFARLGPQVARFLTDERLQRIFSFQALYAGVPPRKALGAYGVIAYMDTIAGVYYPRGGMRALPDALAAAAQDAGADLRYRTKVAWLERIGRRVTAVRTAQGERIPCDAVVLTPDLPMSYRLLGHRPRRPVPITWAPSAVVLHAGVDRTWPELAHHTLLFGRAWDRTFDELTRRGSLMTDPSLLVTAPPGGGMFVLAPAPNLRLGPIDWPRVGPAYRDELVQTLEQRGLTGFGDAIEVERLVTPRDWAALGLAAGTPFSAAHTFAQTGPFRPRNLVLDNAVLAGCGTTPGVGVPPVLISGRLAAQRITGSVGAGSRRRAARPRAHSPR</sequence>
<evidence type="ECO:0000256" key="2">
    <source>
        <dbReference type="ARBA" id="ARBA00006046"/>
    </source>
</evidence>
<comment type="pathway">
    <text evidence="1 5">Carotenoid biosynthesis.</text>
</comment>
<keyword evidence="4 5" id="KW-0560">Oxidoreductase</keyword>
<feature type="region of interest" description="Disordered" evidence="6">
    <location>
        <begin position="478"/>
        <end position="497"/>
    </location>
</feature>
<dbReference type="PANTHER" id="PTHR43734:SF1">
    <property type="entry name" value="PHYTOENE DESATURASE"/>
    <property type="match status" value="1"/>
</dbReference>
<feature type="domain" description="Amine oxidase" evidence="7">
    <location>
        <begin position="18"/>
        <end position="476"/>
    </location>
</feature>
<keyword evidence="3 5" id="KW-0125">Carotenoid biosynthesis</keyword>
<gene>
    <name evidence="8" type="primary">crtI_1</name>
    <name evidence="8" type="ORF">GCM10010492_48280</name>
</gene>
<dbReference type="Pfam" id="PF01593">
    <property type="entry name" value="Amino_oxidase"/>
    <property type="match status" value="1"/>
</dbReference>
<evidence type="ECO:0000256" key="6">
    <source>
        <dbReference type="SAM" id="MobiDB-lite"/>
    </source>
</evidence>
<evidence type="ECO:0000259" key="7">
    <source>
        <dbReference type="Pfam" id="PF01593"/>
    </source>
</evidence>
<dbReference type="PROSITE" id="PS00982">
    <property type="entry name" value="PHYTOENE_DH"/>
    <property type="match status" value="1"/>
</dbReference>
<dbReference type="NCBIfam" id="TIGR02734">
    <property type="entry name" value="crtI_fam"/>
    <property type="match status" value="1"/>
</dbReference>
<evidence type="ECO:0000313" key="9">
    <source>
        <dbReference type="Proteomes" id="UP001500416"/>
    </source>
</evidence>
<accession>A0ABP3DUQ9</accession>
<dbReference type="SUPFAM" id="SSF51905">
    <property type="entry name" value="FAD/NAD(P)-binding domain"/>
    <property type="match status" value="1"/>
</dbReference>
<feature type="compositionally biased region" description="Basic residues" evidence="6">
    <location>
        <begin position="484"/>
        <end position="497"/>
    </location>
</feature>
<dbReference type="InterPro" id="IPR036188">
    <property type="entry name" value="FAD/NAD-bd_sf"/>
</dbReference>
<name>A0ABP3DUQ9_9PSEU</name>
<dbReference type="InterPro" id="IPR014105">
    <property type="entry name" value="Carotenoid/retinoid_OxRdtase"/>
</dbReference>
<proteinExistence type="inferred from homology"/>
<evidence type="ECO:0000256" key="3">
    <source>
        <dbReference type="ARBA" id="ARBA00022746"/>
    </source>
</evidence>
<evidence type="ECO:0000256" key="5">
    <source>
        <dbReference type="RuleBase" id="RU362075"/>
    </source>
</evidence>
<dbReference type="PANTHER" id="PTHR43734">
    <property type="entry name" value="PHYTOENE DESATURASE"/>
    <property type="match status" value="1"/>
</dbReference>